<dbReference type="GO" id="GO:0015035">
    <property type="term" value="F:protein-disulfide reductase activity"/>
    <property type="evidence" value="ECO:0007669"/>
    <property type="project" value="TreeGrafter"/>
</dbReference>
<reference evidence="3" key="1">
    <citation type="submission" date="2017-09" db="EMBL/GenBank/DDBJ databases">
        <title>Depth-based differentiation of microbial function through sediment-hosted aquifers and enrichment of novel symbionts in the deep terrestrial subsurface.</title>
        <authorList>
            <person name="Probst A.J."/>
            <person name="Ladd B."/>
            <person name="Jarett J.K."/>
            <person name="Geller-Mcgrath D.E."/>
            <person name="Sieber C.M.K."/>
            <person name="Emerson J.B."/>
            <person name="Anantharaman K."/>
            <person name="Thomas B.C."/>
            <person name="Malmstrom R."/>
            <person name="Stieglmeier M."/>
            <person name="Klingl A."/>
            <person name="Woyke T."/>
            <person name="Ryan C.M."/>
            <person name="Banfield J.F."/>
        </authorList>
    </citation>
    <scope>NUCLEOTIDE SEQUENCE [LARGE SCALE GENOMIC DNA]</scope>
</reference>
<comment type="caution">
    <text evidence="2">The sequence shown here is derived from an EMBL/GenBank/DDBJ whole genome shotgun (WGS) entry which is preliminary data.</text>
</comment>
<dbReference type="GO" id="GO:0045454">
    <property type="term" value="P:cell redox homeostasis"/>
    <property type="evidence" value="ECO:0007669"/>
    <property type="project" value="TreeGrafter"/>
</dbReference>
<dbReference type="InterPro" id="IPR013766">
    <property type="entry name" value="Thioredoxin_domain"/>
</dbReference>
<evidence type="ECO:0000313" key="2">
    <source>
        <dbReference type="EMBL" id="PIZ14634.1"/>
    </source>
</evidence>
<dbReference type="AlphaFoldDB" id="A0A2M7S530"/>
<gene>
    <name evidence="2" type="ORF">COY52_11810</name>
</gene>
<dbReference type="CDD" id="cd02947">
    <property type="entry name" value="TRX_family"/>
    <property type="match status" value="1"/>
</dbReference>
<organism evidence="2 3">
    <name type="scientific">Candidatus Desantisbacteria bacterium CG_4_10_14_0_8_um_filter_48_22</name>
    <dbReference type="NCBI Taxonomy" id="1974543"/>
    <lineage>
        <taxon>Bacteria</taxon>
        <taxon>Candidatus Desantisiibacteriota</taxon>
    </lineage>
</organism>
<protein>
    <submittedName>
        <fullName evidence="2">Thioredoxin</fullName>
    </submittedName>
</protein>
<dbReference type="PROSITE" id="PS51352">
    <property type="entry name" value="THIOREDOXIN_2"/>
    <property type="match status" value="1"/>
</dbReference>
<dbReference type="Gene3D" id="3.40.30.10">
    <property type="entry name" value="Glutaredoxin"/>
    <property type="match status" value="1"/>
</dbReference>
<evidence type="ECO:0000313" key="3">
    <source>
        <dbReference type="Proteomes" id="UP000229307"/>
    </source>
</evidence>
<name>A0A2M7S530_9BACT</name>
<dbReference type="PANTHER" id="PTHR45663:SF11">
    <property type="entry name" value="GEO12009P1"/>
    <property type="match status" value="1"/>
</dbReference>
<dbReference type="EMBL" id="PFMR01000322">
    <property type="protein sequence ID" value="PIZ14634.1"/>
    <property type="molecule type" value="Genomic_DNA"/>
</dbReference>
<dbReference type="GO" id="GO:0005829">
    <property type="term" value="C:cytosol"/>
    <property type="evidence" value="ECO:0007669"/>
    <property type="project" value="TreeGrafter"/>
</dbReference>
<feature type="domain" description="Thioredoxin" evidence="1">
    <location>
        <begin position="44"/>
        <end position="159"/>
    </location>
</feature>
<dbReference type="PANTHER" id="PTHR45663">
    <property type="entry name" value="GEO12009P1"/>
    <property type="match status" value="1"/>
</dbReference>
<proteinExistence type="predicted"/>
<dbReference type="Proteomes" id="UP000229307">
    <property type="component" value="Unassembled WGS sequence"/>
</dbReference>
<dbReference type="InterPro" id="IPR012336">
    <property type="entry name" value="Thioredoxin-like_fold"/>
</dbReference>
<dbReference type="InterPro" id="IPR036249">
    <property type="entry name" value="Thioredoxin-like_sf"/>
</dbReference>
<evidence type="ECO:0000259" key="1">
    <source>
        <dbReference type="PROSITE" id="PS51352"/>
    </source>
</evidence>
<dbReference type="SUPFAM" id="SSF52833">
    <property type="entry name" value="Thioredoxin-like"/>
    <property type="match status" value="1"/>
</dbReference>
<sequence>MSAQHEFRKLIFIFCGLCIICFMPNGLFAAQAKSSKASKPETKTVAAKDLQQKTVKKTADETPVAPKIKVTFVELGSVGCIPCKMMQPIMKEIEKEYKDQVRVIFYDVWEPDGRPYAEKYKIRVIPTQVFLDENGKEYFRHEGFFPKEELIEVLKEKGVK</sequence>
<dbReference type="Pfam" id="PF13098">
    <property type="entry name" value="Thioredoxin_2"/>
    <property type="match status" value="1"/>
</dbReference>
<accession>A0A2M7S530</accession>